<comment type="caution">
    <text evidence="10">The sequence shown here is derived from an EMBL/GenBank/DDBJ whole genome shotgun (WGS) entry which is preliminary data.</text>
</comment>
<keyword evidence="6 7" id="KW-0998">Cell outer membrane</keyword>
<dbReference type="InterPro" id="IPR037066">
    <property type="entry name" value="Plug_dom_sf"/>
</dbReference>
<sequence>MKWTAALLVLLACAVMPARLTAQDTGRITGVVTDAQSNAPVPAVSVSLDGTTRGVVTGPDGRYTLTGVSAGTHSVRATRVGYATAERTVTVPAGGTATLDLQIGSSVLQLDEIVAVGYGTARRQDLTGSVASVNVEAVRDIPVVSVDQLLQGTAPGVQVSTASSAPGGGISIRVRGGTSISEGVSNEPLYVIDGFPIEVDYAADAAGSGGRASGITVAPNPLTSLNPRDIESIQVLKDASATAIYGSRAANGVVLITTRQGVAGAPRFNFEAFTGIQNVAHRYDLLNGPEYAQFANEWAASQEIEPLFADPTNVASTDWQDRIFRQAPMQSYQLSVTGGTSGNNATRYAVSAGYFNQDGVVLGSAFDRMSLRLNLDQQVGSRLRIGSNLTGSRVATQFAPTDGAVGGSDQSAVAAALQYLPTLPVRRPDGSYSNMLDDAPQEITGAITLQDIQNPVAVLANMKDNLGDDRILGNSFAEYTLTEGLTLRSTFGANISQRSRDTYWPRETLRGEQTNGQAVRARTESNSFLNENTLNFNRMFGQDHLVNAVVGFSRQVQHTTRTSILNENFINDILGYNDINAGNRSGGPLVTSGEERTALQSYLGRLNYNLLGRYIFTATGRYDGSSRFGPQRRWGFFPSGAFAWRASEESFLRDNEQVNDLKFRVAYGATGNAGVRPYQSLATLDPRNGSFGGTIVTGYRPGSLANEELGWETTRQFDAGMDLGLWDNLATLTVDYYNRSTTDLLLQVQLPLETGFREAFQNAGEVRNRGWEVALGLNPVRGDGQTTARWSNNLIYSRNRNKVIDLGPVDVLRVRGISANFNFPGTDIRVGYPIGVFYGYQTQGLFRDSAEAANYPAKLPTRSFKAGESRVLDLNGDSLINELDRTVIGDPNPEYNVGWNSNVAWRGFELSTLVSGSIGADVLNLNLIRLDGGTPTTNVTRDRFYGRWTPENPDAKYPAIGVTSGSIGSNYVDTMLEDGSFVRLANVTLSYNVPSRWIRQRGLRETRLYVSGNNLHTWTKYSGYNPDVSSMGVGNVNRGVDVGAYPLSRTITLGVNVGY</sequence>
<evidence type="ECO:0000256" key="1">
    <source>
        <dbReference type="ARBA" id="ARBA00004571"/>
    </source>
</evidence>
<evidence type="ECO:0000256" key="2">
    <source>
        <dbReference type="ARBA" id="ARBA00022448"/>
    </source>
</evidence>
<evidence type="ECO:0000259" key="9">
    <source>
        <dbReference type="Pfam" id="PF07715"/>
    </source>
</evidence>
<dbReference type="GO" id="GO:0009279">
    <property type="term" value="C:cell outer membrane"/>
    <property type="evidence" value="ECO:0007669"/>
    <property type="project" value="UniProtKB-SubCell"/>
</dbReference>
<dbReference type="EMBL" id="JACHIA010000001">
    <property type="protein sequence ID" value="MBB6069107.1"/>
    <property type="molecule type" value="Genomic_DNA"/>
</dbReference>
<evidence type="ECO:0000256" key="7">
    <source>
        <dbReference type="PROSITE-ProRule" id="PRU01360"/>
    </source>
</evidence>
<dbReference type="SUPFAM" id="SSF49452">
    <property type="entry name" value="Starch-binding domain-like"/>
    <property type="match status" value="1"/>
</dbReference>
<evidence type="ECO:0000313" key="10">
    <source>
        <dbReference type="EMBL" id="MBB6069107.1"/>
    </source>
</evidence>
<organism evidence="10 11">
    <name type="scientific">Longimicrobium terrae</name>
    <dbReference type="NCBI Taxonomy" id="1639882"/>
    <lineage>
        <taxon>Bacteria</taxon>
        <taxon>Pseudomonadati</taxon>
        <taxon>Gemmatimonadota</taxon>
        <taxon>Longimicrobiia</taxon>
        <taxon>Longimicrobiales</taxon>
        <taxon>Longimicrobiaceae</taxon>
        <taxon>Longimicrobium</taxon>
    </lineage>
</organism>
<dbReference type="NCBIfam" id="TIGR04056">
    <property type="entry name" value="OMP_RagA_SusC"/>
    <property type="match status" value="1"/>
</dbReference>
<feature type="signal peptide" evidence="8">
    <location>
        <begin position="1"/>
        <end position="22"/>
    </location>
</feature>
<dbReference type="Pfam" id="PF07715">
    <property type="entry name" value="Plug"/>
    <property type="match status" value="1"/>
</dbReference>
<dbReference type="InterPro" id="IPR012910">
    <property type="entry name" value="Plug_dom"/>
</dbReference>
<comment type="similarity">
    <text evidence="7">Belongs to the TonB-dependent receptor family.</text>
</comment>
<dbReference type="Gene3D" id="2.40.170.20">
    <property type="entry name" value="TonB-dependent receptor, beta-barrel domain"/>
    <property type="match status" value="1"/>
</dbReference>
<evidence type="ECO:0000256" key="3">
    <source>
        <dbReference type="ARBA" id="ARBA00022452"/>
    </source>
</evidence>
<keyword evidence="8" id="KW-0732">Signal</keyword>
<evidence type="ECO:0000313" key="11">
    <source>
        <dbReference type="Proteomes" id="UP000582837"/>
    </source>
</evidence>
<dbReference type="InterPro" id="IPR023997">
    <property type="entry name" value="TonB-dep_OMP_SusC/RagA_CS"/>
</dbReference>
<dbReference type="Gene3D" id="2.170.130.10">
    <property type="entry name" value="TonB-dependent receptor, plug domain"/>
    <property type="match status" value="1"/>
</dbReference>
<dbReference type="InterPro" id="IPR039426">
    <property type="entry name" value="TonB-dep_rcpt-like"/>
</dbReference>
<protein>
    <submittedName>
        <fullName evidence="10">TonB-linked SusC/RagA family outer membrane protein</fullName>
    </submittedName>
</protein>
<evidence type="ECO:0000256" key="8">
    <source>
        <dbReference type="SAM" id="SignalP"/>
    </source>
</evidence>
<proteinExistence type="inferred from homology"/>
<keyword evidence="2 7" id="KW-0813">Transport</keyword>
<dbReference type="InterPro" id="IPR023996">
    <property type="entry name" value="TonB-dep_OMP_SusC/RagA"/>
</dbReference>
<dbReference type="SUPFAM" id="SSF56935">
    <property type="entry name" value="Porins"/>
    <property type="match status" value="1"/>
</dbReference>
<dbReference type="Proteomes" id="UP000582837">
    <property type="component" value="Unassembled WGS sequence"/>
</dbReference>
<reference evidence="10 11" key="1">
    <citation type="submission" date="2020-08" db="EMBL/GenBank/DDBJ databases">
        <title>Genomic Encyclopedia of Type Strains, Phase IV (KMG-IV): sequencing the most valuable type-strain genomes for metagenomic binning, comparative biology and taxonomic classification.</title>
        <authorList>
            <person name="Goeker M."/>
        </authorList>
    </citation>
    <scope>NUCLEOTIDE SEQUENCE [LARGE SCALE GENOMIC DNA]</scope>
    <source>
        <strain evidence="10 11">DSM 29007</strain>
    </source>
</reference>
<dbReference type="Gene3D" id="2.60.40.1120">
    <property type="entry name" value="Carboxypeptidase-like, regulatory domain"/>
    <property type="match status" value="1"/>
</dbReference>
<keyword evidence="4 7" id="KW-0812">Transmembrane</keyword>
<evidence type="ECO:0000256" key="5">
    <source>
        <dbReference type="ARBA" id="ARBA00023136"/>
    </source>
</evidence>
<evidence type="ECO:0000256" key="6">
    <source>
        <dbReference type="ARBA" id="ARBA00023237"/>
    </source>
</evidence>
<accession>A0A841GKI8</accession>
<dbReference type="Pfam" id="PF13620">
    <property type="entry name" value="CarboxypepD_reg"/>
    <property type="match status" value="1"/>
</dbReference>
<keyword evidence="5 7" id="KW-0472">Membrane</keyword>
<feature type="domain" description="TonB-dependent receptor plug" evidence="9">
    <location>
        <begin position="123"/>
        <end position="253"/>
    </location>
</feature>
<keyword evidence="3 7" id="KW-1134">Transmembrane beta strand</keyword>
<name>A0A841GKI8_9BACT</name>
<dbReference type="NCBIfam" id="TIGR04057">
    <property type="entry name" value="SusC_RagA_signa"/>
    <property type="match status" value="1"/>
</dbReference>
<keyword evidence="11" id="KW-1185">Reference proteome</keyword>
<dbReference type="InterPro" id="IPR013784">
    <property type="entry name" value="Carb-bd-like_fold"/>
</dbReference>
<dbReference type="InterPro" id="IPR036942">
    <property type="entry name" value="Beta-barrel_TonB_sf"/>
</dbReference>
<comment type="subcellular location">
    <subcellularLocation>
        <location evidence="1 7">Cell outer membrane</location>
        <topology evidence="1 7">Multi-pass membrane protein</topology>
    </subcellularLocation>
</comment>
<feature type="chain" id="PRO_5032444627" evidence="8">
    <location>
        <begin position="23"/>
        <end position="1059"/>
    </location>
</feature>
<evidence type="ECO:0000256" key="4">
    <source>
        <dbReference type="ARBA" id="ARBA00022692"/>
    </source>
</evidence>
<dbReference type="AlphaFoldDB" id="A0A841GKI8"/>
<dbReference type="GO" id="GO:0030246">
    <property type="term" value="F:carbohydrate binding"/>
    <property type="evidence" value="ECO:0007669"/>
    <property type="project" value="InterPro"/>
</dbReference>
<dbReference type="RefSeq" id="WP_170031925.1">
    <property type="nucleotide sequence ID" value="NZ_JABDTL010000001.1"/>
</dbReference>
<dbReference type="PROSITE" id="PS52016">
    <property type="entry name" value="TONB_DEPENDENT_REC_3"/>
    <property type="match status" value="1"/>
</dbReference>
<gene>
    <name evidence="10" type="ORF">HNQ61_000718</name>
</gene>